<proteinExistence type="predicted"/>
<dbReference type="Proteomes" id="UP001232148">
    <property type="component" value="Unassembled WGS sequence"/>
</dbReference>
<accession>A0AAD9HSP3</accession>
<keyword evidence="1" id="KW-0812">Transmembrane</keyword>
<dbReference type="AlphaFoldDB" id="A0AAD9HSP3"/>
<comment type="caution">
    <text evidence="2">The sequence shown here is derived from an EMBL/GenBank/DDBJ whole genome shotgun (WGS) entry which is preliminary data.</text>
</comment>
<evidence type="ECO:0000313" key="3">
    <source>
        <dbReference type="Proteomes" id="UP001232148"/>
    </source>
</evidence>
<evidence type="ECO:0000313" key="2">
    <source>
        <dbReference type="EMBL" id="KAK2034373.1"/>
    </source>
</evidence>
<reference evidence="2" key="1">
    <citation type="submission" date="2021-06" db="EMBL/GenBank/DDBJ databases">
        <title>Comparative genomics, transcriptomics and evolutionary studies reveal genomic signatures of adaptation to plant cell wall in hemibiotrophic fungi.</title>
        <authorList>
            <consortium name="DOE Joint Genome Institute"/>
            <person name="Baroncelli R."/>
            <person name="Diaz J.F."/>
            <person name="Benocci T."/>
            <person name="Peng M."/>
            <person name="Battaglia E."/>
            <person name="Haridas S."/>
            <person name="Andreopoulos W."/>
            <person name="Labutti K."/>
            <person name="Pangilinan J."/>
            <person name="Floch G.L."/>
            <person name="Makela M.R."/>
            <person name="Henrissat B."/>
            <person name="Grigoriev I.V."/>
            <person name="Crouch J.A."/>
            <person name="De Vries R.P."/>
            <person name="Sukno S.A."/>
            <person name="Thon M.R."/>
        </authorList>
    </citation>
    <scope>NUCLEOTIDE SEQUENCE</scope>
    <source>
        <strain evidence="2">MAFF235873</strain>
    </source>
</reference>
<keyword evidence="1" id="KW-0472">Membrane</keyword>
<evidence type="ECO:0000256" key="1">
    <source>
        <dbReference type="SAM" id="Phobius"/>
    </source>
</evidence>
<gene>
    <name evidence="2" type="ORF">LX32DRAFT_421363</name>
</gene>
<keyword evidence="3" id="KW-1185">Reference proteome</keyword>
<name>A0AAD9HSP3_9PEZI</name>
<keyword evidence="1" id="KW-1133">Transmembrane helix</keyword>
<dbReference type="EMBL" id="MU842815">
    <property type="protein sequence ID" value="KAK2034373.1"/>
    <property type="molecule type" value="Genomic_DNA"/>
</dbReference>
<protein>
    <submittedName>
        <fullName evidence="2">Uncharacterized protein</fullName>
    </submittedName>
</protein>
<organism evidence="2 3">
    <name type="scientific">Colletotrichum zoysiae</name>
    <dbReference type="NCBI Taxonomy" id="1216348"/>
    <lineage>
        <taxon>Eukaryota</taxon>
        <taxon>Fungi</taxon>
        <taxon>Dikarya</taxon>
        <taxon>Ascomycota</taxon>
        <taxon>Pezizomycotina</taxon>
        <taxon>Sordariomycetes</taxon>
        <taxon>Hypocreomycetidae</taxon>
        <taxon>Glomerellales</taxon>
        <taxon>Glomerellaceae</taxon>
        <taxon>Colletotrichum</taxon>
        <taxon>Colletotrichum graminicola species complex</taxon>
    </lineage>
</organism>
<sequence>MSVTGQDKLAGPSKDDRHCHHVVLGFLGSCMMMLLEFLTHWVKTILQAALSKSGDSEGCSDSSGNKPI</sequence>
<feature type="transmembrane region" description="Helical" evidence="1">
    <location>
        <begin position="20"/>
        <end position="42"/>
    </location>
</feature>